<feature type="domain" description="Phlebovirus glycoprotein G2 fusion" evidence="26">
    <location>
        <begin position="924"/>
        <end position="1241"/>
    </location>
</feature>
<protein>
    <recommendedName>
        <fullName evidence="4">Envelopment polyprotein</fullName>
    </recommendedName>
    <alternativeName>
        <fullName evidence="21">M polyprotein</fullName>
    </alternativeName>
</protein>
<accession>A0A1S5SHT4</accession>
<sequence length="1429" mass="157922">MTKMCEFGRVLFIFSLLGAGVNALYRVSLLSQEDRSDICLSNDVTVETLYHYWVLTNNKEDSLLCSVGNTETKSMTSKKELMEVIRAVQESTSKLWFTCRPIDGPEKEMSLSFDGLANTDSGSLIVSCKDGTSIRPVFINTDSRELLERKIQESELKISQNEEIKKRMLGDISSIKKELEETLRGQDSLRASEIAAIKELETLREKLSKAESVKESDLAEISKKMADQKGMIESLEAEISRLKKTRGDLRVVAQKEKEKAIHDHELVLSDLERSAREKQLLAEQKAELQEMLKRAEENLKQHKDRADKISQREQQLHDKIDELNLKIKRAESERAESGKNNKDRDHNGESAKATRSGSKGLGSSLLTTVAPIITSVLLLASTVSSEENPWEHSFNRPGVKKNYKLETSEDASCSAIDYGSKCPGFLHLLNTTQYPLFNAHVHKFSFLEAVEDSIITKETSGVCTLNNGAGVQKCNEYKALIKSYCPHGFKSAHYLDGQGKLRGVSCPDQHELSEDCNFCVKITGSTVKKSTVALQDGFCQKSTEQLKGREPASKVYCSVGRKSFKSCSRVQSQHESVAFVIFNNGPKIYLDKLIMKNDEILNDSAFLCYDYKGQLAGTDTNAADERGKKSIKITECKSVDPSKSRICTGDSIFCTRHSCTNEYPNAYCMVAPGSGPVRVFINGAWQTPKCIGYEVVKVSREVKPIIQTVDQPCQDCIVDCLNEGIHIKTTGRFIGTATACSHGYCTSHMQDPSPDAVVPYPGGSHTTGGEISIHLSNSKQEPGLSLKVYCPAHDGCSIIDCVFCRENFLNFHCHTILSSLFLAFLISLITYSVVMTVWKVMKTLKVIPSYVKSPLDWIVKFVSWIIKKIASSLAQRFRRLNENINNDVEIGEMAPLGRRELRPIPRNIIRTTFVLGLIAMASACSQNEIASSKITKCRMDGSKTICKYTGIINLKAGMIGSESCVILKGNVEGQQNMIRIKTLSSESVCREGNSFWTGQFSPVCHSSRRCHLVAECKGDACQSWNSTVVSKEFKSIVEHDVMSENRCFEQCGGIGCTCFNVYPSCLFVHMKLKPVRKEAVRVFNCVDWIHKINFEVSSPDGTKEKVSISSMESKFFNWGSLSLSLDADIVTESSGLTFLKSSSGGFALADEALPAQPRKGFLGEIRCSSEAAVASAHKSCIRAPDLIHYSPRMDAADCTTSLVDPFAAFLRGSLPQTRHGRTYTSSIDKQTVQALTNSMVQASFVLNLDDYEVEFQESSSSCDVAFVNLTGCYSCNSGALACFSLYSSGGAEVIISSKSSDKMFGFSAESTKKEKCQIQHYNEPIIDEMMDYTCGGVSRTIRVKGHLVAQSMKTDLVSTGSSVIVNPVKSDFSITGLLYGFSKWMGSPLKALGTAAIYIVIGFAILLSLIYGIRITLSKALSLAFKKKK</sequence>
<evidence type="ECO:0000256" key="3">
    <source>
        <dbReference type="ARBA" id="ARBA00004563"/>
    </source>
</evidence>
<evidence type="ECO:0000256" key="24">
    <source>
        <dbReference type="SAM" id="Phobius"/>
    </source>
</evidence>
<evidence type="ECO:0000259" key="27">
    <source>
        <dbReference type="Pfam" id="PF19019"/>
    </source>
</evidence>
<evidence type="ECO:0000313" key="30">
    <source>
        <dbReference type="Proteomes" id="UP000502058"/>
    </source>
</evidence>
<dbReference type="GO" id="GO:0044167">
    <property type="term" value="C:host cell endoplasmic reticulum membrane"/>
    <property type="evidence" value="ECO:0007669"/>
    <property type="project" value="UniProtKB-SubCell"/>
</dbReference>
<dbReference type="EMBL" id="KX611389">
    <property type="protein sequence ID" value="API68881.1"/>
    <property type="molecule type" value="Genomic_RNA"/>
</dbReference>
<keyword evidence="17" id="KW-1015">Disulfide bond</keyword>
<evidence type="ECO:0000256" key="4">
    <source>
        <dbReference type="ARBA" id="ARBA00015294"/>
    </source>
</evidence>
<dbReference type="RefSeq" id="YP_010839790.1">
    <property type="nucleotide sequence ID" value="NC_078121.1"/>
</dbReference>
<keyword evidence="30" id="KW-1185">Reference proteome</keyword>
<dbReference type="GO" id="GO:0046718">
    <property type="term" value="P:symbiont entry into host cell"/>
    <property type="evidence" value="ECO:0007669"/>
    <property type="project" value="UniProtKB-KW"/>
</dbReference>
<evidence type="ECO:0000256" key="15">
    <source>
        <dbReference type="ARBA" id="ARBA00022989"/>
    </source>
</evidence>
<dbReference type="GO" id="GO:0044178">
    <property type="term" value="C:host cell Golgi membrane"/>
    <property type="evidence" value="ECO:0007669"/>
    <property type="project" value="UniProtKB-SubCell"/>
</dbReference>
<dbReference type="InterPro" id="IPR009878">
    <property type="entry name" value="Phlebovirus_G2_fusion"/>
</dbReference>
<comment type="similarity">
    <text evidence="22">Belongs to the phlebovirus envelope glycoprotein family.</text>
</comment>
<evidence type="ECO:0000256" key="1">
    <source>
        <dbReference type="ARBA" id="ARBA00004244"/>
    </source>
</evidence>
<evidence type="ECO:0000256" key="12">
    <source>
        <dbReference type="ARBA" id="ARBA00022812"/>
    </source>
</evidence>
<keyword evidence="11" id="KW-1161">Viral attachment to host cell</keyword>
<dbReference type="Gene3D" id="2.60.40.3770">
    <property type="match status" value="1"/>
</dbReference>
<evidence type="ECO:0000256" key="5">
    <source>
        <dbReference type="ARBA" id="ARBA00022506"/>
    </source>
</evidence>
<dbReference type="InterPro" id="IPR043603">
    <property type="entry name" value="Phlebo_G2_C"/>
</dbReference>
<keyword evidence="15 24" id="KW-1133">Transmembrane helix</keyword>
<evidence type="ECO:0000256" key="13">
    <source>
        <dbReference type="ARBA" id="ARBA00022844"/>
    </source>
</evidence>
<dbReference type="GO" id="GO:0055036">
    <property type="term" value="C:virion membrane"/>
    <property type="evidence" value="ECO:0007669"/>
    <property type="project" value="UniProtKB-SubCell"/>
</dbReference>
<keyword evidence="14" id="KW-1043">Host membrane</keyword>
<dbReference type="GO" id="GO:0016020">
    <property type="term" value="C:membrane"/>
    <property type="evidence" value="ECO:0007669"/>
    <property type="project" value="InterPro"/>
</dbReference>
<dbReference type="Pfam" id="PF19019">
    <property type="entry name" value="Phlebo_G2_C"/>
    <property type="match status" value="1"/>
</dbReference>
<feature type="domain" description="Phlebovirus glycoprotein G2 C-terminal" evidence="27">
    <location>
        <begin position="1261"/>
        <end position="1428"/>
    </location>
</feature>
<feature type="domain" description="Phlebovirus glycoprotein G1" evidence="25">
    <location>
        <begin position="392"/>
        <end position="917"/>
    </location>
</feature>
<evidence type="ECO:0000259" key="25">
    <source>
        <dbReference type="Pfam" id="PF07243"/>
    </source>
</evidence>
<reference evidence="28 30" key="1">
    <citation type="journal article" date="2017" name="J. Gen. Virol.">
        <title>Characterization of the Bujaru, Frijoles and Tapara antigenic complexes into the Sandfly Fever group and two unclassified phleboviruses from Brazil.</title>
        <authorList>
            <person name="Vasconcelos P.F."/>
            <person name="Nunes Neto J.P."/>
            <person name="de Souza W.M."/>
            <person name="Acrani G.O."/>
            <person name="Romeiro M.F."/>
            <person name="Fumagalli M.J."/>
            <person name="Vieira C.L."/>
            <person name="Medeiros D.B."/>
            <person name="de Lima J.A."/>
            <person name="de Lima C.P."/>
            <person name="Cardoso J.F."/>
            <person name="Rodrigues S.G."/>
            <person name="Figueiredo L.T."/>
            <person name="da Silva S.P."/>
            <person name="Tesh R."/>
            <person name="Nunes M.R."/>
            <person name="Vasconcelos P.F."/>
        </authorList>
    </citation>
    <scope>NUCLEOTIDE SEQUENCE [LARGE SCALE GENOMIC DNA]</scope>
    <source>
        <strain evidence="28 30">BeAn47693</strain>
    </source>
</reference>
<feature type="transmembrane region" description="Helical" evidence="24">
    <location>
        <begin position="1395"/>
        <end position="1417"/>
    </location>
</feature>
<evidence type="ECO:0000256" key="17">
    <source>
        <dbReference type="ARBA" id="ARBA00023157"/>
    </source>
</evidence>
<evidence type="ECO:0000256" key="16">
    <source>
        <dbReference type="ARBA" id="ARBA00023136"/>
    </source>
</evidence>
<keyword evidence="20" id="KW-1160">Virus entry into host cell</keyword>
<dbReference type="EMBL" id="MK896601">
    <property type="protein sequence ID" value="QLA46867.1"/>
    <property type="molecule type" value="Genomic_RNA"/>
</dbReference>
<proteinExistence type="inferred from homology"/>
<dbReference type="Gene3D" id="2.60.98.50">
    <property type="match status" value="3"/>
</dbReference>
<keyword evidence="6" id="KW-1170">Fusion of virus membrane with host endosomal membrane</keyword>
<reference evidence="29" key="2">
    <citation type="submission" date="2019-05" db="EMBL/GenBank/DDBJ databases">
        <title>Genomic Characterization of 104 Bunyaviruses in the Families Peribunyaviridae, Nairoviridae, and Phenuiviridae.</title>
        <authorList>
            <person name="Kapuscinski M."/>
            <person name="Bergren N."/>
            <person name="Russell B."/>
            <person name="Lee J."/>
            <person name="Borland E."/>
            <person name="King D."/>
            <person name="Burkhalter K."/>
            <person name="Stenglein M."/>
            <person name="Kading R."/>
        </authorList>
    </citation>
    <scope>NUCLEOTIDE SEQUENCE</scope>
    <source>
        <strain evidence="29">BeAn 47693</strain>
    </source>
</reference>
<evidence type="ECO:0000256" key="2">
    <source>
        <dbReference type="ARBA" id="ARBA00004482"/>
    </source>
</evidence>
<evidence type="ECO:0000313" key="29">
    <source>
        <dbReference type="EMBL" id="QLA46867.1"/>
    </source>
</evidence>
<evidence type="ECO:0000256" key="10">
    <source>
        <dbReference type="ARBA" id="ARBA00022729"/>
    </source>
</evidence>
<dbReference type="PANTHER" id="PTHR43941">
    <property type="entry name" value="STRUCTURAL MAINTENANCE OF CHROMOSOMES PROTEIN 2"/>
    <property type="match status" value="1"/>
</dbReference>
<comment type="subcellular location">
    <subcellularLocation>
        <location evidence="1">Host Golgi apparatus membrane</location>
        <topology evidence="1">Single-pass type I membrane protein</topology>
    </subcellularLocation>
    <subcellularLocation>
        <location evidence="2">Host endoplasmic reticulum membrane</location>
        <topology evidence="2">Single-pass type I membrane protein</topology>
    </subcellularLocation>
    <subcellularLocation>
        <location evidence="3">Virion membrane</location>
        <topology evidence="3">Single-pass type I membrane protein</topology>
    </subcellularLocation>
</comment>
<evidence type="ECO:0000259" key="26">
    <source>
        <dbReference type="Pfam" id="PF07245"/>
    </source>
</evidence>
<evidence type="ECO:0000256" key="14">
    <source>
        <dbReference type="ARBA" id="ARBA00022870"/>
    </source>
</evidence>
<evidence type="ECO:0000256" key="23">
    <source>
        <dbReference type="SAM" id="MobiDB-lite"/>
    </source>
</evidence>
<dbReference type="GeneID" id="80549805"/>
<evidence type="ECO:0000256" key="20">
    <source>
        <dbReference type="ARBA" id="ARBA00023296"/>
    </source>
</evidence>
<keyword evidence="9 24" id="KW-0812">Transmembrane</keyword>
<evidence type="ECO:0000256" key="11">
    <source>
        <dbReference type="ARBA" id="ARBA00022804"/>
    </source>
</evidence>
<feature type="transmembrane region" description="Helical" evidence="24">
    <location>
        <begin position="816"/>
        <end position="838"/>
    </location>
</feature>
<evidence type="ECO:0000256" key="9">
    <source>
        <dbReference type="ARBA" id="ARBA00022692"/>
    </source>
</evidence>
<feature type="compositionally biased region" description="Basic and acidic residues" evidence="23">
    <location>
        <begin position="299"/>
        <end position="349"/>
    </location>
</feature>
<keyword evidence="10" id="KW-0732">Signal</keyword>
<dbReference type="Pfam" id="PF07243">
    <property type="entry name" value="Phlebovirus_G1"/>
    <property type="match status" value="1"/>
</dbReference>
<evidence type="ECO:0000256" key="8">
    <source>
        <dbReference type="ARBA" id="ARBA00022595"/>
    </source>
</evidence>
<keyword evidence="18" id="KW-0325">Glycoprotein</keyword>
<dbReference type="GO" id="GO:0019062">
    <property type="term" value="P:virion attachment to host cell"/>
    <property type="evidence" value="ECO:0007669"/>
    <property type="project" value="UniProtKB-KW"/>
</dbReference>
<evidence type="ECO:0000256" key="6">
    <source>
        <dbReference type="ARBA" id="ARBA00022510"/>
    </source>
</evidence>
<evidence type="ECO:0000256" key="19">
    <source>
        <dbReference type="ARBA" id="ARBA00023184"/>
    </source>
</evidence>
<dbReference type="KEGG" id="vg:80549805"/>
<feature type="region of interest" description="Disordered" evidence="23">
    <location>
        <begin position="299"/>
        <end position="360"/>
    </location>
</feature>
<keyword evidence="8" id="KW-1162">Viral penetration into host cytoplasm</keyword>
<feature type="transmembrane region" description="Helical" evidence="24">
    <location>
        <begin position="907"/>
        <end position="923"/>
    </location>
</feature>
<evidence type="ECO:0000256" key="18">
    <source>
        <dbReference type="ARBA" id="ARBA00023180"/>
    </source>
</evidence>
<keyword evidence="19" id="KW-1038">Host endoplasmic reticulum</keyword>
<keyword evidence="5" id="KW-1168">Fusion of virus membrane with host membrane</keyword>
<dbReference type="GO" id="GO:0039654">
    <property type="term" value="P:fusion of virus membrane with host endosome membrane"/>
    <property type="evidence" value="ECO:0007669"/>
    <property type="project" value="UniProtKB-KW"/>
</dbReference>
<dbReference type="InterPro" id="IPR010826">
    <property type="entry name" value="Phlebovirus_G1"/>
</dbReference>
<dbReference type="Pfam" id="PF07245">
    <property type="entry name" value="Phlebovirus_G2"/>
    <property type="match status" value="1"/>
</dbReference>
<evidence type="ECO:0000256" key="21">
    <source>
        <dbReference type="ARBA" id="ARBA00031199"/>
    </source>
</evidence>
<organism evidence="28 30">
    <name type="scientific">Bujaru virus</name>
    <dbReference type="NCBI Taxonomy" id="904679"/>
    <lineage>
        <taxon>Viruses</taxon>
        <taxon>Riboviria</taxon>
        <taxon>Orthornavirae</taxon>
        <taxon>Negarnaviricota</taxon>
        <taxon>Polyploviricotina</taxon>
        <taxon>Bunyaviricetes</taxon>
        <taxon>Hareavirales</taxon>
        <taxon>Phenuiviridae</taxon>
        <taxon>Phlebovirus</taxon>
        <taxon>Phlebovirus bujaruense</taxon>
    </lineage>
</organism>
<keyword evidence="12" id="KW-1040">Host Golgi apparatus</keyword>
<evidence type="ECO:0000256" key="22">
    <source>
        <dbReference type="ARBA" id="ARBA00033745"/>
    </source>
</evidence>
<keyword evidence="7" id="KW-0945">Host-virus interaction</keyword>
<dbReference type="Proteomes" id="UP000502058">
    <property type="component" value="Genome"/>
</dbReference>
<keyword evidence="13" id="KW-0946">Virion</keyword>
<evidence type="ECO:0000313" key="28">
    <source>
        <dbReference type="EMBL" id="API68881.1"/>
    </source>
</evidence>
<evidence type="ECO:0000256" key="7">
    <source>
        <dbReference type="ARBA" id="ARBA00022581"/>
    </source>
</evidence>
<name>A0A1S5SHT4_9VIRU</name>
<keyword evidence="16 24" id="KW-0472">Membrane</keyword>